<proteinExistence type="predicted"/>
<keyword evidence="1" id="KW-0732">Signal</keyword>
<sequence>MKVQMLCLLLALGSLAARAQTFDEWFRQKKTQQKYLLEQLLALRLYGSYMQEGYGLAREGLSVIGLAEAGERDEHAAYFSALAGVRPAVATSPRVATAVALGTRLQQLCLETGSQAQGSKLLTPTEKAYVHRVLGRLLDEQEAVLAALAQTLSPGQLTMGDAARLERLDAACQALQELCGVARRLDEHVRLLALAKWQEQGALQGERQWLYRQGEGE</sequence>
<organism evidence="2 3">
    <name type="scientific">Pontibacter actiniarum</name>
    <dbReference type="NCBI Taxonomy" id="323450"/>
    <lineage>
        <taxon>Bacteria</taxon>
        <taxon>Pseudomonadati</taxon>
        <taxon>Bacteroidota</taxon>
        <taxon>Cytophagia</taxon>
        <taxon>Cytophagales</taxon>
        <taxon>Hymenobacteraceae</taxon>
        <taxon>Pontibacter</taxon>
    </lineage>
</organism>
<dbReference type="EMBL" id="CP021235">
    <property type="protein sequence ID" value="ARS35739.1"/>
    <property type="molecule type" value="Genomic_DNA"/>
</dbReference>
<dbReference type="OrthoDB" id="673795at2"/>
<accession>A0A1X9YS83</accession>
<feature type="signal peptide" evidence="1">
    <location>
        <begin position="1"/>
        <end position="19"/>
    </location>
</feature>
<feature type="chain" id="PRO_5010990886" description="Ferritin" evidence="1">
    <location>
        <begin position="20"/>
        <end position="217"/>
    </location>
</feature>
<dbReference type="STRING" id="709015.GCA_000472485_02013"/>
<dbReference type="Proteomes" id="UP000266292">
    <property type="component" value="Chromosome"/>
</dbReference>
<dbReference type="KEGG" id="pact:CA264_09960"/>
<keyword evidence="3" id="KW-1185">Reference proteome</keyword>
<evidence type="ECO:0000313" key="2">
    <source>
        <dbReference type="EMBL" id="ARS35739.1"/>
    </source>
</evidence>
<dbReference type="AlphaFoldDB" id="A0A1X9YS83"/>
<reference evidence="3" key="1">
    <citation type="submission" date="2017-05" db="EMBL/GenBank/DDBJ databases">
        <authorList>
            <person name="Ray J."/>
            <person name="Price M."/>
            <person name="Deutschbauer A."/>
        </authorList>
    </citation>
    <scope>NUCLEOTIDE SEQUENCE [LARGE SCALE GENOMIC DNA]</scope>
    <source>
        <strain evidence="3">DSM 19842</strain>
    </source>
</reference>
<protein>
    <recommendedName>
        <fullName evidence="4">Ferritin</fullName>
    </recommendedName>
</protein>
<evidence type="ECO:0000256" key="1">
    <source>
        <dbReference type="SAM" id="SignalP"/>
    </source>
</evidence>
<gene>
    <name evidence="2" type="ORF">CA264_09960</name>
</gene>
<evidence type="ECO:0000313" key="3">
    <source>
        <dbReference type="Proteomes" id="UP000266292"/>
    </source>
</evidence>
<evidence type="ECO:0008006" key="4">
    <source>
        <dbReference type="Google" id="ProtNLM"/>
    </source>
</evidence>
<name>A0A1X9YS83_9BACT</name>
<dbReference type="RefSeq" id="WP_025606806.1">
    <property type="nucleotide sequence ID" value="NZ_CP021235.1"/>
</dbReference>